<dbReference type="Gene3D" id="3.30.1340.10">
    <property type="entry name" value="HPr-like"/>
    <property type="match status" value="1"/>
</dbReference>
<gene>
    <name evidence="8" type="ORF">GCM10009663_30510</name>
</gene>
<evidence type="ECO:0000259" key="7">
    <source>
        <dbReference type="PROSITE" id="PS51350"/>
    </source>
</evidence>
<evidence type="ECO:0000313" key="8">
    <source>
        <dbReference type="EMBL" id="GAA1084671.1"/>
    </source>
</evidence>
<keyword evidence="5" id="KW-0598">Phosphotransferase system</keyword>
<keyword evidence="4" id="KW-0963">Cytoplasm</keyword>
<evidence type="ECO:0000256" key="5">
    <source>
        <dbReference type="ARBA" id="ARBA00022683"/>
    </source>
</evidence>
<dbReference type="EMBL" id="BAAALD010000025">
    <property type="protein sequence ID" value="GAA1084671.1"/>
    <property type="molecule type" value="Genomic_DNA"/>
</dbReference>
<proteinExistence type="predicted"/>
<protein>
    <recommendedName>
        <fullName evidence="3">Phosphocarrier protein HPr</fullName>
    </recommendedName>
</protein>
<dbReference type="InterPro" id="IPR035895">
    <property type="entry name" value="HPr-like_sf"/>
</dbReference>
<dbReference type="Proteomes" id="UP001499987">
    <property type="component" value="Unassembled WGS sequence"/>
</dbReference>
<dbReference type="PANTHER" id="PTHR33705:SF2">
    <property type="entry name" value="PHOSPHOCARRIER PROTEIN NPR"/>
    <property type="match status" value="1"/>
</dbReference>
<dbReference type="InterPro" id="IPR000032">
    <property type="entry name" value="HPr-like"/>
</dbReference>
<dbReference type="NCBIfam" id="TIGR01003">
    <property type="entry name" value="PTS_HPr_family"/>
    <property type="match status" value="1"/>
</dbReference>
<evidence type="ECO:0000313" key="9">
    <source>
        <dbReference type="Proteomes" id="UP001499987"/>
    </source>
</evidence>
<dbReference type="InterPro" id="IPR050399">
    <property type="entry name" value="HPr"/>
</dbReference>
<sequence>MPQLLVTVGSQSGLHARPASLFVRAAARQSVKVGVGRPGQTPVDARSLLSVLALAAGHGDTLELTADGEETAARAALDELAALLADDLDADPVRPPRCTASASAAAARPGRSPGPPRPPRCRRPARSPTWPPRAPPFAPPSPPSSRTWRPAPPGPAAPPRTCSPPRR</sequence>
<evidence type="ECO:0000256" key="4">
    <source>
        <dbReference type="ARBA" id="ARBA00022490"/>
    </source>
</evidence>
<evidence type="ECO:0000256" key="3">
    <source>
        <dbReference type="ARBA" id="ARBA00020422"/>
    </source>
</evidence>
<feature type="compositionally biased region" description="Low complexity" evidence="6">
    <location>
        <begin position="96"/>
        <end position="111"/>
    </location>
</feature>
<name>A0ABP4E0T1_9ACTN</name>
<reference evidence="9" key="1">
    <citation type="journal article" date="2019" name="Int. J. Syst. Evol. Microbiol.">
        <title>The Global Catalogue of Microorganisms (GCM) 10K type strain sequencing project: providing services to taxonomists for standard genome sequencing and annotation.</title>
        <authorList>
            <consortium name="The Broad Institute Genomics Platform"/>
            <consortium name="The Broad Institute Genome Sequencing Center for Infectious Disease"/>
            <person name="Wu L."/>
            <person name="Ma J."/>
        </authorList>
    </citation>
    <scope>NUCLEOTIDE SEQUENCE [LARGE SCALE GENOMIC DNA]</scope>
    <source>
        <strain evidence="9">JCM 13002</strain>
    </source>
</reference>
<feature type="domain" description="HPr" evidence="7">
    <location>
        <begin position="1"/>
        <end position="91"/>
    </location>
</feature>
<comment type="caution">
    <text evidence="8">The sequence shown here is derived from an EMBL/GenBank/DDBJ whole genome shotgun (WGS) entry which is preliminary data.</text>
</comment>
<feature type="compositionally biased region" description="Pro residues" evidence="6">
    <location>
        <begin position="129"/>
        <end position="143"/>
    </location>
</feature>
<dbReference type="InterPro" id="IPR001020">
    <property type="entry name" value="PTS_HPr_His_P_site"/>
</dbReference>
<dbReference type="PROSITE" id="PS00369">
    <property type="entry name" value="PTS_HPR_HIS"/>
    <property type="match status" value="1"/>
</dbReference>
<dbReference type="Pfam" id="PF00381">
    <property type="entry name" value="PTS-HPr"/>
    <property type="match status" value="1"/>
</dbReference>
<dbReference type="PANTHER" id="PTHR33705">
    <property type="entry name" value="PHOSPHOCARRIER PROTEIN HPR"/>
    <property type="match status" value="1"/>
</dbReference>
<feature type="compositionally biased region" description="Pro residues" evidence="6">
    <location>
        <begin position="150"/>
        <end position="167"/>
    </location>
</feature>
<feature type="region of interest" description="Disordered" evidence="6">
    <location>
        <begin position="88"/>
        <end position="167"/>
    </location>
</feature>
<dbReference type="CDD" id="cd00367">
    <property type="entry name" value="PTS-HPr_like"/>
    <property type="match status" value="1"/>
</dbReference>
<keyword evidence="9" id="KW-1185">Reference proteome</keyword>
<evidence type="ECO:0000256" key="2">
    <source>
        <dbReference type="ARBA" id="ARBA00004496"/>
    </source>
</evidence>
<evidence type="ECO:0000256" key="1">
    <source>
        <dbReference type="ARBA" id="ARBA00003681"/>
    </source>
</evidence>
<dbReference type="PROSITE" id="PS51350">
    <property type="entry name" value="PTS_HPR_DOM"/>
    <property type="match status" value="1"/>
</dbReference>
<organism evidence="8 9">
    <name type="scientific">Kitasatospora arboriphila</name>
    <dbReference type="NCBI Taxonomy" id="258052"/>
    <lineage>
        <taxon>Bacteria</taxon>
        <taxon>Bacillati</taxon>
        <taxon>Actinomycetota</taxon>
        <taxon>Actinomycetes</taxon>
        <taxon>Kitasatosporales</taxon>
        <taxon>Streptomycetaceae</taxon>
        <taxon>Kitasatospora</taxon>
    </lineage>
</organism>
<dbReference type="PRINTS" id="PR00107">
    <property type="entry name" value="PHOSPHOCPHPR"/>
</dbReference>
<comment type="function">
    <text evidence="1">General (non sugar-specific) component of the phosphoenolpyruvate-dependent sugar phosphotransferase system (sugar PTS). This major carbohydrate active-transport system catalyzes the phosphorylation of incoming sugar substrates concomitantly with their translocation across the cell membrane. The phosphoryl group from phosphoenolpyruvate (PEP) is transferred to the phosphoryl carrier protein HPr by enzyme I. Phospho-HPr then transfers it to the PTS EIIA domain.</text>
</comment>
<comment type="subcellular location">
    <subcellularLocation>
        <location evidence="2">Cytoplasm</location>
    </subcellularLocation>
</comment>
<evidence type="ECO:0000256" key="6">
    <source>
        <dbReference type="SAM" id="MobiDB-lite"/>
    </source>
</evidence>
<accession>A0ABP4E0T1</accession>
<dbReference type="SUPFAM" id="SSF55594">
    <property type="entry name" value="HPr-like"/>
    <property type="match status" value="1"/>
</dbReference>